<evidence type="ECO:0000313" key="1">
    <source>
        <dbReference type="EMBL" id="ROH96766.1"/>
    </source>
</evidence>
<accession>A0A3N0VVC2</accession>
<dbReference type="SUPFAM" id="SSF82185">
    <property type="entry name" value="Histone H3 K4-specific methyltransferase SET7/9 N-terminal domain"/>
    <property type="match status" value="1"/>
</dbReference>
<dbReference type="Proteomes" id="UP000269375">
    <property type="component" value="Unassembled WGS sequence"/>
</dbReference>
<evidence type="ECO:0000313" key="3">
    <source>
        <dbReference type="Proteomes" id="UP000269375"/>
    </source>
</evidence>
<keyword evidence="4" id="KW-1185">Reference proteome</keyword>
<dbReference type="Gene3D" id="2.20.110.10">
    <property type="entry name" value="Histone H3 K4-specific methyltransferase SET7/9 N-terminal domain"/>
    <property type="match status" value="1"/>
</dbReference>
<sequence>MTRLYIILLLFSNIFSAQQRTYFNEEWEATTKANASYYRETSKEGKLIRIKDFFINGNLQMDGLASSIKNGEEIFEGEVKWYFQDGKIEKIANFKNGKQEGVLKEYDESGQIISDLAYANNGKYSGKVYFYKDKDFAYNKIQEWKDSELILEIEYDQDITLARKEIYTTPESDKETKFYDEKGTYLGTFIGDKEGRYNGIYVEYFYHPMRVKSITDYFDFNQIQKEKAYFSNNQLKFEYSKKGDTGFKVFYNKSGQKIAELKYIKPETSNWDVSAFDGTQLYYFDGDLSDIVSTKVVLRNGDFVVVENYYENSDLKEKVTYLEKDMVDKREFFNKNGSKRFEIKYRNNKPYSGTEENDRGYVFTYKEGEVINQQFYNYKDIMEYEKTYNEEKQIYEGKVFTRDQGLPKYTYTTQNYEPRFGFSGELVSFIKGKEFSRATFEDGELKNGIAIMDNEGQRVDFERKGDILNLKYYDSENIKVIKEKNIKISEIDHYAKRLVENNFFDVYNHWKQKTELDGTEGYTEDVTIYKVGNTDDINNNVQRAEVATPKPQK</sequence>
<dbReference type="AlphaFoldDB" id="A0A3N0VVC2"/>
<organism evidence="1 3">
    <name type="scientific">Chryseobacterium daecheongense</name>
    <dbReference type="NCBI Taxonomy" id="192389"/>
    <lineage>
        <taxon>Bacteria</taxon>
        <taxon>Pseudomonadati</taxon>
        <taxon>Bacteroidota</taxon>
        <taxon>Flavobacteriia</taxon>
        <taxon>Flavobacteriales</taxon>
        <taxon>Weeksellaceae</taxon>
        <taxon>Chryseobacterium group</taxon>
        <taxon>Chryseobacterium</taxon>
    </lineage>
</organism>
<dbReference type="RefSeq" id="WP_123263477.1">
    <property type="nucleotide sequence ID" value="NZ_RJTX01000003.1"/>
</dbReference>
<proteinExistence type="predicted"/>
<reference evidence="2 4" key="2">
    <citation type="submission" date="2019-03" db="EMBL/GenBank/DDBJ databases">
        <title>Genomic Encyclopedia of Archaeal and Bacterial Type Strains, Phase II (KMG-II): from individual species to whole genera.</title>
        <authorList>
            <person name="Goeker M."/>
        </authorList>
    </citation>
    <scope>NUCLEOTIDE SEQUENCE [LARGE SCALE GENOMIC DNA]</scope>
    <source>
        <strain evidence="2 4">DSM 15235</strain>
    </source>
</reference>
<name>A0A3N0VVC2_9FLAO</name>
<evidence type="ECO:0000313" key="4">
    <source>
        <dbReference type="Proteomes" id="UP000295709"/>
    </source>
</evidence>
<dbReference type="Proteomes" id="UP000295709">
    <property type="component" value="Unassembled WGS sequence"/>
</dbReference>
<gene>
    <name evidence="2" type="ORF">BCF50_3347</name>
    <name evidence="1" type="ORF">EGI05_12990</name>
</gene>
<dbReference type="EMBL" id="RJTX01000003">
    <property type="protein sequence ID" value="ROH96766.1"/>
    <property type="molecule type" value="Genomic_DNA"/>
</dbReference>
<dbReference type="EMBL" id="SOQW01000004">
    <property type="protein sequence ID" value="TDX90779.1"/>
    <property type="molecule type" value="Genomic_DNA"/>
</dbReference>
<evidence type="ECO:0000313" key="2">
    <source>
        <dbReference type="EMBL" id="TDX90779.1"/>
    </source>
</evidence>
<comment type="caution">
    <text evidence="1">The sequence shown here is derived from an EMBL/GenBank/DDBJ whole genome shotgun (WGS) entry which is preliminary data.</text>
</comment>
<protein>
    <submittedName>
        <fullName evidence="2">Antitoxin component YwqK of YwqJK toxin-antitoxin module</fullName>
    </submittedName>
</protein>
<dbReference type="OrthoDB" id="830908at2"/>
<reference evidence="1 3" key="1">
    <citation type="submission" date="2018-11" db="EMBL/GenBank/DDBJ databases">
        <title>Proposal to divide the Flavobacteriaceae and reorganize its genera based on Amino Acid Identity values calculated from whole genome sequences.</title>
        <authorList>
            <person name="Nicholson A.C."/>
            <person name="Gulvik C.A."/>
            <person name="Whitney A.M."/>
            <person name="Humrighouse B.W."/>
            <person name="Bell M."/>
            <person name="Holmes B."/>
            <person name="Steigerwalt A."/>
            <person name="Villarma A."/>
            <person name="Sheth M."/>
            <person name="Batra D."/>
            <person name="Pryor J."/>
            <person name="Bernardet J.-F."/>
            <person name="Hugo C."/>
            <person name="Kampfer P."/>
            <person name="Newman J."/>
            <person name="Mcquiston J.R."/>
        </authorList>
    </citation>
    <scope>NUCLEOTIDE SEQUENCE [LARGE SCALE GENOMIC DNA]</scope>
    <source>
        <strain evidence="1 3">DSM 15235</strain>
    </source>
</reference>